<dbReference type="InterPro" id="IPR006680">
    <property type="entry name" value="Amidohydro-rel"/>
</dbReference>
<dbReference type="Proteomes" id="UP000298358">
    <property type="component" value="Unassembled WGS sequence"/>
</dbReference>
<dbReference type="Gene3D" id="3.20.20.140">
    <property type="entry name" value="Metal-dependent hydrolases"/>
    <property type="match status" value="1"/>
</dbReference>
<evidence type="ECO:0000256" key="1">
    <source>
        <dbReference type="ARBA" id="ARBA00038310"/>
    </source>
</evidence>
<comment type="similarity">
    <text evidence="1">Belongs to the metallo-dependent hydrolases superfamily.</text>
</comment>
<dbReference type="InterPro" id="IPR032466">
    <property type="entry name" value="Metal_Hydrolase"/>
</dbReference>
<protein>
    <submittedName>
        <fullName evidence="3">Amidohydrolase</fullName>
    </submittedName>
</protein>
<sequence>MEGSMMPVIDAHQHYWRSAAQDQPWRTHDHAGLDRDFGPADLAPALAAHGIDGTVVVQSVDGPDENDRLVAYAAEPSVAGVVGWLPVQDPDAARAELARVSIPKHVGVRCLIGRDPLEWLARPEVRTLFGELASRGLAWDVVPLTAEQTAAVVALARAVPELQIVVDHLGRPPIDTGDWDPWRERMNELATCPNVALKVSVGLDVLTAWPEWRADDIRPAVAHVVDRLGAARLMLASNWPVVTLRADHETAWRDVASLLDAHLPDAEDRARVRGGTAVAAYRLDRS</sequence>
<evidence type="ECO:0000313" key="3">
    <source>
        <dbReference type="EMBL" id="TFU32209.1"/>
    </source>
</evidence>
<dbReference type="PANTHER" id="PTHR43569">
    <property type="entry name" value="AMIDOHYDROLASE"/>
    <property type="match status" value="1"/>
</dbReference>
<dbReference type="EMBL" id="SPQB01000032">
    <property type="protein sequence ID" value="TFU32209.1"/>
    <property type="molecule type" value="Genomic_DNA"/>
</dbReference>
<dbReference type="InterPro" id="IPR052350">
    <property type="entry name" value="Metallo-dep_Lactonases"/>
</dbReference>
<organism evidence="3 4">
    <name type="scientific">Microbacterium paludicola</name>
    <dbReference type="NCBI Taxonomy" id="300019"/>
    <lineage>
        <taxon>Bacteria</taxon>
        <taxon>Bacillati</taxon>
        <taxon>Actinomycetota</taxon>
        <taxon>Actinomycetes</taxon>
        <taxon>Micrococcales</taxon>
        <taxon>Microbacteriaceae</taxon>
        <taxon>Microbacterium</taxon>
    </lineage>
</organism>
<evidence type="ECO:0000259" key="2">
    <source>
        <dbReference type="Pfam" id="PF04909"/>
    </source>
</evidence>
<evidence type="ECO:0000313" key="4">
    <source>
        <dbReference type="Proteomes" id="UP000298358"/>
    </source>
</evidence>
<name>A0A4Y9FSK6_9MICO</name>
<dbReference type="GO" id="GO:0016787">
    <property type="term" value="F:hydrolase activity"/>
    <property type="evidence" value="ECO:0007669"/>
    <property type="project" value="UniProtKB-KW"/>
</dbReference>
<dbReference type="OrthoDB" id="5450317at2"/>
<reference evidence="3 4" key="1">
    <citation type="submission" date="2019-03" db="EMBL/GenBank/DDBJ databases">
        <title>Diversity of the mouse oral microbiome.</title>
        <authorList>
            <person name="Joseph S."/>
            <person name="Aduse-Opoku J."/>
            <person name="Curtis M."/>
            <person name="Wade W."/>
            <person name="Hashim A."/>
        </authorList>
    </citation>
    <scope>NUCLEOTIDE SEQUENCE [LARGE SCALE GENOMIC DNA]</scope>
    <source>
        <strain evidence="3 4">P1012</strain>
    </source>
</reference>
<dbReference type="Pfam" id="PF04909">
    <property type="entry name" value="Amidohydro_2"/>
    <property type="match status" value="1"/>
</dbReference>
<keyword evidence="3" id="KW-0378">Hydrolase</keyword>
<accession>A0A4Y9FSK6</accession>
<gene>
    <name evidence="3" type="ORF">E4U02_11680</name>
</gene>
<dbReference type="AlphaFoldDB" id="A0A4Y9FSK6"/>
<proteinExistence type="inferred from homology"/>
<dbReference type="SUPFAM" id="SSF51556">
    <property type="entry name" value="Metallo-dependent hydrolases"/>
    <property type="match status" value="1"/>
</dbReference>
<feature type="domain" description="Amidohydrolase-related" evidence="2">
    <location>
        <begin position="9"/>
        <end position="283"/>
    </location>
</feature>
<keyword evidence="4" id="KW-1185">Reference proteome</keyword>
<comment type="caution">
    <text evidence="3">The sequence shown here is derived from an EMBL/GenBank/DDBJ whole genome shotgun (WGS) entry which is preliminary data.</text>
</comment>
<dbReference type="PANTHER" id="PTHR43569:SF2">
    <property type="entry name" value="AMIDOHYDROLASE-RELATED DOMAIN-CONTAINING PROTEIN"/>
    <property type="match status" value="1"/>
</dbReference>